<name>A0A834Z8M4_TETSI</name>
<protein>
    <recommendedName>
        <fullName evidence="3">Growth-regulating factor</fullName>
    </recommendedName>
</protein>
<sequence>MAVMEDVKNLLQSITSVKVSYILRSGNDVAHQLACRALLSEGGSQLASYRSGHLFGLLSLHLSGKSLNTKLLSSNTCCRECPSHMISSSLSKEASTLQGFSLTNLTGFSRKADPEPGRCRRTDGKKWMCSKEVFPGSKYFHGLKEDVDERVFFSEASGTVRSVPYSTDDPRQPTPLRMSSFQDQLKQRSCSVLQKKEPQKPLRRFFDKWPPKNRDSWLDLEDGRSNRAQFPTTQLSISTPEASPDFPISNSRTPQNVQLNKLMSQDSQHEALAKWVWDLEHLQSLMVRSTDDGPISLNLRVKSLSDPCSLSNLYLLGKLERSHLWGGVGWGGGGENSHQTPLTLHYQPWNTNRRPYANAGEASQPKNPLVVIYGIVHKGAHGNRYVLREAFLTSTLETLEELEEGATRECEQFSRVKLIKDNWYWLEKLRKLSDSKSKHMNSQGEWEAEDWVLVIPPGAVAVAIAFVVADESEVGVGEVAELAEESEH</sequence>
<evidence type="ECO:0000313" key="6">
    <source>
        <dbReference type="Proteomes" id="UP000655225"/>
    </source>
</evidence>
<dbReference type="InterPro" id="IPR031137">
    <property type="entry name" value="GRF"/>
</dbReference>
<evidence type="ECO:0000256" key="2">
    <source>
        <dbReference type="PROSITE-ProRule" id="PRU01002"/>
    </source>
</evidence>
<reference evidence="5 6" key="1">
    <citation type="submission" date="2020-04" db="EMBL/GenBank/DDBJ databases">
        <title>Plant Genome Project.</title>
        <authorList>
            <person name="Zhang R.-G."/>
        </authorList>
    </citation>
    <scope>NUCLEOTIDE SEQUENCE [LARGE SCALE GENOMIC DNA]</scope>
    <source>
        <strain evidence="5">YNK0</strain>
        <tissue evidence="5">Leaf</tissue>
    </source>
</reference>
<dbReference type="PANTHER" id="PTHR31602">
    <property type="entry name" value="GROWTH-REGULATING FACTOR 5"/>
    <property type="match status" value="1"/>
</dbReference>
<dbReference type="GO" id="GO:0032502">
    <property type="term" value="P:developmental process"/>
    <property type="evidence" value="ECO:0007669"/>
    <property type="project" value="InterPro"/>
</dbReference>
<evidence type="ECO:0000256" key="3">
    <source>
        <dbReference type="RuleBase" id="RU367127"/>
    </source>
</evidence>
<keyword evidence="1 3" id="KW-0539">Nucleus</keyword>
<gene>
    <name evidence="5" type="ORF">HHK36_014384</name>
</gene>
<dbReference type="Proteomes" id="UP000655225">
    <property type="component" value="Unassembled WGS sequence"/>
</dbReference>
<comment type="subcellular location">
    <subcellularLocation>
        <location evidence="3">Nucleus</location>
    </subcellularLocation>
</comment>
<comment type="domain">
    <text evidence="3">The QLQ domain and WRC domain may be involved in protein-protein interaction and DNA-binding, respectively.</text>
</comment>
<comment type="caution">
    <text evidence="5">The sequence shown here is derived from an EMBL/GenBank/DDBJ whole genome shotgun (WGS) entry which is preliminary data.</text>
</comment>
<evidence type="ECO:0000256" key="1">
    <source>
        <dbReference type="ARBA" id="ARBA00023242"/>
    </source>
</evidence>
<dbReference type="GO" id="GO:0006351">
    <property type="term" value="P:DNA-templated transcription"/>
    <property type="evidence" value="ECO:0007669"/>
    <property type="project" value="UniProtKB-UniRule"/>
</dbReference>
<keyword evidence="3" id="KW-0804">Transcription</keyword>
<accession>A0A834Z8M4</accession>
<dbReference type="AlphaFoldDB" id="A0A834Z8M4"/>
<comment type="similarity">
    <text evidence="3">Belongs to the GRF family.</text>
</comment>
<evidence type="ECO:0000313" key="5">
    <source>
        <dbReference type="EMBL" id="KAF8401081.1"/>
    </source>
</evidence>
<comment type="caution">
    <text evidence="2">Lacks conserved residue(s) required for the propagation of feature annotation.</text>
</comment>
<dbReference type="GO" id="GO:0005524">
    <property type="term" value="F:ATP binding"/>
    <property type="evidence" value="ECO:0007669"/>
    <property type="project" value="UniProtKB-UniRule"/>
</dbReference>
<evidence type="ECO:0000259" key="4">
    <source>
        <dbReference type="PROSITE" id="PS51667"/>
    </source>
</evidence>
<comment type="function">
    <text evidence="3">Transcription activator.</text>
</comment>
<keyword evidence="6" id="KW-1185">Reference proteome</keyword>
<keyword evidence="3" id="KW-0010">Activator</keyword>
<dbReference type="PROSITE" id="PS51667">
    <property type="entry name" value="WRC"/>
    <property type="match status" value="1"/>
</dbReference>
<feature type="domain" description="WRC" evidence="4">
    <location>
        <begin position="113"/>
        <end position="162"/>
    </location>
</feature>
<proteinExistence type="inferred from homology"/>
<dbReference type="PANTHER" id="PTHR31602:SF8">
    <property type="entry name" value="GROWTH-REGULATING FACTOR 5"/>
    <property type="match status" value="1"/>
</dbReference>
<organism evidence="5 6">
    <name type="scientific">Tetracentron sinense</name>
    <name type="common">Spur-leaf</name>
    <dbReference type="NCBI Taxonomy" id="13715"/>
    <lineage>
        <taxon>Eukaryota</taxon>
        <taxon>Viridiplantae</taxon>
        <taxon>Streptophyta</taxon>
        <taxon>Embryophyta</taxon>
        <taxon>Tracheophyta</taxon>
        <taxon>Spermatophyta</taxon>
        <taxon>Magnoliopsida</taxon>
        <taxon>Trochodendrales</taxon>
        <taxon>Trochodendraceae</taxon>
        <taxon>Tetracentron</taxon>
    </lineage>
</organism>
<dbReference type="Pfam" id="PF08879">
    <property type="entry name" value="WRC"/>
    <property type="match status" value="1"/>
</dbReference>
<keyword evidence="3" id="KW-0805">Transcription regulation</keyword>
<dbReference type="GO" id="GO:0005634">
    <property type="term" value="C:nucleus"/>
    <property type="evidence" value="ECO:0007669"/>
    <property type="project" value="UniProtKB-SubCell"/>
</dbReference>
<dbReference type="InterPro" id="IPR014977">
    <property type="entry name" value="WRC_dom"/>
</dbReference>
<dbReference type="EMBL" id="JABCRI010000009">
    <property type="protein sequence ID" value="KAF8401081.1"/>
    <property type="molecule type" value="Genomic_DNA"/>
</dbReference>